<dbReference type="EMBL" id="JABFTP020000185">
    <property type="protein sequence ID" value="KAL3288016.1"/>
    <property type="molecule type" value="Genomic_DNA"/>
</dbReference>
<dbReference type="SUPFAM" id="SSF56112">
    <property type="entry name" value="Protein kinase-like (PK-like)"/>
    <property type="match status" value="1"/>
</dbReference>
<feature type="domain" description="CHK kinase-like" evidence="1">
    <location>
        <begin position="122"/>
        <end position="317"/>
    </location>
</feature>
<dbReference type="Gene3D" id="3.90.1200.10">
    <property type="match status" value="1"/>
</dbReference>
<dbReference type="SMART" id="SM00587">
    <property type="entry name" value="CHK"/>
    <property type="match status" value="1"/>
</dbReference>
<keyword evidence="3" id="KW-1185">Reference proteome</keyword>
<evidence type="ECO:0000313" key="2">
    <source>
        <dbReference type="EMBL" id="KAL3288016.1"/>
    </source>
</evidence>
<gene>
    <name evidence="2" type="ORF">HHI36_002468</name>
</gene>
<sequence length="404" mass="47124">MCELQEKQKSWVEEVLKEKNFNKIEIEFPDFDPNGGQSSLMSFVKVLAEKNGEKSIFDLIIKRGRDDGCDPLNLKLIYVNEVYFYSQIVPCFEKFAKGKNVVPFENIPHCYGTITQEEQYVIVLENLKPKGFRLHNLHEPMDIDHVRLVVEAYAKWHAFSFALRDQQPWCFDELAQCSQEIRNCKIKDFVIPTTQREIDAVIEIYEKKKDSVMAEKLRALKVNCFQSLKDYYSANDDEDYLVIRHGDCWMNNFIFQYKENQTTPEKVAVIDWQLSMMGSPMLDLTHFLFYACSRKELDQLDDIINFYYDNLSKNILNLGSDPMKCYPKERLIQSFKHYAPSAIAGVPVMVKVCFTPDIPKKYDMSKVSEEGSFNCLLEGGMIDVEGYFKRIDDVLKLCVKRGFL</sequence>
<proteinExistence type="predicted"/>
<dbReference type="PANTHER" id="PTHR11012">
    <property type="entry name" value="PROTEIN KINASE-LIKE DOMAIN-CONTAINING"/>
    <property type="match status" value="1"/>
</dbReference>
<accession>A0ABD2PAL5</accession>
<dbReference type="InterPro" id="IPR015897">
    <property type="entry name" value="CHK_kinase-like"/>
</dbReference>
<dbReference type="Pfam" id="PF02958">
    <property type="entry name" value="EcKL"/>
    <property type="match status" value="1"/>
</dbReference>
<protein>
    <recommendedName>
        <fullName evidence="1">CHK kinase-like domain-containing protein</fullName>
    </recommendedName>
</protein>
<organism evidence="2 3">
    <name type="scientific">Cryptolaemus montrouzieri</name>
    <dbReference type="NCBI Taxonomy" id="559131"/>
    <lineage>
        <taxon>Eukaryota</taxon>
        <taxon>Metazoa</taxon>
        <taxon>Ecdysozoa</taxon>
        <taxon>Arthropoda</taxon>
        <taxon>Hexapoda</taxon>
        <taxon>Insecta</taxon>
        <taxon>Pterygota</taxon>
        <taxon>Neoptera</taxon>
        <taxon>Endopterygota</taxon>
        <taxon>Coleoptera</taxon>
        <taxon>Polyphaga</taxon>
        <taxon>Cucujiformia</taxon>
        <taxon>Coccinelloidea</taxon>
        <taxon>Coccinellidae</taxon>
        <taxon>Scymninae</taxon>
        <taxon>Scymnini</taxon>
        <taxon>Cryptolaemus</taxon>
    </lineage>
</organism>
<dbReference type="Proteomes" id="UP001516400">
    <property type="component" value="Unassembled WGS sequence"/>
</dbReference>
<dbReference type="AlphaFoldDB" id="A0ABD2PAL5"/>
<evidence type="ECO:0000259" key="1">
    <source>
        <dbReference type="SMART" id="SM00587"/>
    </source>
</evidence>
<reference evidence="2 3" key="1">
    <citation type="journal article" date="2021" name="BMC Biol.">
        <title>Horizontally acquired antibacterial genes associated with adaptive radiation of ladybird beetles.</title>
        <authorList>
            <person name="Li H.S."/>
            <person name="Tang X.F."/>
            <person name="Huang Y.H."/>
            <person name="Xu Z.Y."/>
            <person name="Chen M.L."/>
            <person name="Du X.Y."/>
            <person name="Qiu B.Y."/>
            <person name="Chen P.T."/>
            <person name="Zhang W."/>
            <person name="Slipinski A."/>
            <person name="Escalona H.E."/>
            <person name="Waterhouse R.M."/>
            <person name="Zwick A."/>
            <person name="Pang H."/>
        </authorList>
    </citation>
    <scope>NUCLEOTIDE SEQUENCE [LARGE SCALE GENOMIC DNA]</scope>
    <source>
        <strain evidence="2">SYSU2018</strain>
    </source>
</reference>
<name>A0ABD2PAL5_9CUCU</name>
<dbReference type="InterPro" id="IPR011009">
    <property type="entry name" value="Kinase-like_dom_sf"/>
</dbReference>
<dbReference type="PANTHER" id="PTHR11012:SF30">
    <property type="entry name" value="PROTEIN KINASE-LIKE DOMAIN-CONTAINING"/>
    <property type="match status" value="1"/>
</dbReference>
<dbReference type="InterPro" id="IPR004119">
    <property type="entry name" value="EcKL"/>
</dbReference>
<evidence type="ECO:0000313" key="3">
    <source>
        <dbReference type="Proteomes" id="UP001516400"/>
    </source>
</evidence>
<comment type="caution">
    <text evidence="2">The sequence shown here is derived from an EMBL/GenBank/DDBJ whole genome shotgun (WGS) entry which is preliminary data.</text>
</comment>